<evidence type="ECO:0000256" key="3">
    <source>
        <dbReference type="ARBA" id="ARBA00004065"/>
    </source>
</evidence>
<dbReference type="EMBL" id="GL376623">
    <property type="status" value="NOT_ANNOTATED_CDS"/>
    <property type="molecule type" value="Genomic_DNA"/>
</dbReference>
<evidence type="ECO:0000256" key="9">
    <source>
        <dbReference type="ARBA" id="ARBA00022759"/>
    </source>
</evidence>
<accession>K3WZ38</accession>
<protein>
    <recommendedName>
        <fullName evidence="13">Ribonuclease</fullName>
        <ecNumber evidence="13">3.1.26.4</ecNumber>
    </recommendedName>
</protein>
<evidence type="ECO:0000256" key="8">
    <source>
        <dbReference type="ARBA" id="ARBA00022723"/>
    </source>
</evidence>
<dbReference type="FunFam" id="3.30.420.10:FF:000006">
    <property type="entry name" value="Ribonuclease HII"/>
    <property type="match status" value="1"/>
</dbReference>
<feature type="domain" description="RNase H type-2" evidence="15">
    <location>
        <begin position="103"/>
        <end position="297"/>
    </location>
</feature>
<dbReference type="PANTHER" id="PTHR10954:SF23">
    <property type="entry name" value="RIBONUCLEASE"/>
    <property type="match status" value="1"/>
</dbReference>
<evidence type="ECO:0000256" key="11">
    <source>
        <dbReference type="ARBA" id="ARBA00023211"/>
    </source>
</evidence>
<dbReference type="PROSITE" id="PS51975">
    <property type="entry name" value="RNASE_H_2"/>
    <property type="match status" value="1"/>
</dbReference>
<dbReference type="PANTHER" id="PTHR10954">
    <property type="entry name" value="RIBONUCLEASE H2 SUBUNIT A"/>
    <property type="match status" value="1"/>
</dbReference>
<sequence>MRRSARLAIASLAADPTGATARGFSTAARAEAEGDAAADDVDVSDLGAKRKKRRTAVKAPEKAPTADEPVDADESGENPSAVKFPHGTLPRTFEATKVAKGYKTVVGVDEAGRGPLAGPVVAAACYVPLDVVIEGVHDSKKLNEEQREALYGRLTSHPRIQYAVHVNSAQRIDEINILQASLESMVKASEALAQKPDFVFVDGNRMPPTITVDAETVVKGDSKVYSIAAASIIAKVTRDRLMVEYDAQYPQYNLKQHKGYPTRDHMAAIAKHGPCAIHRMTFAPLKPKEDKKKATKKLKAAK</sequence>
<dbReference type="GO" id="GO:0043137">
    <property type="term" value="P:DNA replication, removal of RNA primer"/>
    <property type="evidence" value="ECO:0007669"/>
    <property type="project" value="TreeGrafter"/>
</dbReference>
<dbReference type="EC" id="3.1.26.4" evidence="13"/>
<feature type="binding site" evidence="12">
    <location>
        <position position="109"/>
    </location>
    <ligand>
        <name>a divalent metal cation</name>
        <dbReference type="ChEBI" id="CHEBI:60240"/>
    </ligand>
</feature>
<dbReference type="EnsemblProtists" id="PYU1_T010237">
    <property type="protein sequence ID" value="PYU1_T010237"/>
    <property type="gene ID" value="PYU1_G010217"/>
</dbReference>
<dbReference type="VEuPathDB" id="FungiDB:PYU1_G010217"/>
<dbReference type="CDD" id="cd07182">
    <property type="entry name" value="RNase_HII_bacteria_HII_like"/>
    <property type="match status" value="1"/>
</dbReference>
<comment type="similarity">
    <text evidence="5 13">Belongs to the RNase HII family.</text>
</comment>
<keyword evidence="9 12" id="KW-0255">Endonuclease</keyword>
<name>K3WZ38_GLOUD</name>
<dbReference type="GO" id="GO:0005737">
    <property type="term" value="C:cytoplasm"/>
    <property type="evidence" value="ECO:0007669"/>
    <property type="project" value="UniProtKB-SubCell"/>
</dbReference>
<evidence type="ECO:0000259" key="15">
    <source>
        <dbReference type="PROSITE" id="PS51975"/>
    </source>
</evidence>
<reference evidence="16" key="3">
    <citation type="submission" date="2015-02" db="UniProtKB">
        <authorList>
            <consortium name="EnsemblProtists"/>
        </authorList>
    </citation>
    <scope>IDENTIFICATION</scope>
    <source>
        <strain evidence="16">DAOM BR144</strain>
    </source>
</reference>
<evidence type="ECO:0000256" key="4">
    <source>
        <dbReference type="ARBA" id="ARBA00004496"/>
    </source>
</evidence>
<keyword evidence="17" id="KW-1185">Reference proteome</keyword>
<dbReference type="STRING" id="431595.K3WZ38"/>
<dbReference type="eggNOG" id="KOG2299">
    <property type="taxonomic scope" value="Eukaryota"/>
</dbReference>
<evidence type="ECO:0000256" key="6">
    <source>
        <dbReference type="ARBA" id="ARBA00022490"/>
    </source>
</evidence>
<dbReference type="GO" id="GO:0046872">
    <property type="term" value="F:metal ion binding"/>
    <property type="evidence" value="ECO:0007669"/>
    <property type="project" value="UniProtKB-KW"/>
</dbReference>
<evidence type="ECO:0000313" key="17">
    <source>
        <dbReference type="Proteomes" id="UP000019132"/>
    </source>
</evidence>
<dbReference type="Gene3D" id="3.30.420.10">
    <property type="entry name" value="Ribonuclease H-like superfamily/Ribonuclease H"/>
    <property type="match status" value="1"/>
</dbReference>
<dbReference type="Proteomes" id="UP000019132">
    <property type="component" value="Unassembled WGS sequence"/>
</dbReference>
<dbReference type="SUPFAM" id="SSF53098">
    <property type="entry name" value="Ribonuclease H-like"/>
    <property type="match status" value="1"/>
</dbReference>
<comment type="cofactor">
    <cofactor evidence="2">
        <name>Mg(2+)</name>
        <dbReference type="ChEBI" id="CHEBI:18420"/>
    </cofactor>
</comment>
<dbReference type="InParanoid" id="K3WZ38"/>
<feature type="compositionally biased region" description="Acidic residues" evidence="14">
    <location>
        <begin position="33"/>
        <end position="43"/>
    </location>
</feature>
<feature type="binding site" evidence="12">
    <location>
        <position position="202"/>
    </location>
    <ligand>
        <name>a divalent metal cation</name>
        <dbReference type="ChEBI" id="CHEBI:60240"/>
    </ligand>
</feature>
<evidence type="ECO:0000256" key="12">
    <source>
        <dbReference type="PROSITE-ProRule" id="PRU01319"/>
    </source>
</evidence>
<comment type="function">
    <text evidence="3 13">Endonuclease that specifically degrades the RNA of RNA-DNA hybrids.</text>
</comment>
<keyword evidence="7 12" id="KW-0540">Nuclease</keyword>
<dbReference type="HOGENOM" id="CLU_036532_2_2_1"/>
<dbReference type="NCBIfam" id="NF000595">
    <property type="entry name" value="PRK00015.1-3"/>
    <property type="match status" value="1"/>
</dbReference>
<dbReference type="InterPro" id="IPR024567">
    <property type="entry name" value="RNase_HII/HIII_dom"/>
</dbReference>
<dbReference type="InterPro" id="IPR036397">
    <property type="entry name" value="RNaseH_sf"/>
</dbReference>
<dbReference type="OMA" id="WATHAVD"/>
<dbReference type="InterPro" id="IPR022898">
    <property type="entry name" value="RNase_HII"/>
</dbReference>
<dbReference type="Pfam" id="PF01351">
    <property type="entry name" value="RNase_HII"/>
    <property type="match status" value="1"/>
</dbReference>
<evidence type="ECO:0000256" key="10">
    <source>
        <dbReference type="ARBA" id="ARBA00022801"/>
    </source>
</evidence>
<keyword evidence="11" id="KW-0464">Manganese</keyword>
<dbReference type="GO" id="GO:0032299">
    <property type="term" value="C:ribonuclease H2 complex"/>
    <property type="evidence" value="ECO:0007669"/>
    <property type="project" value="TreeGrafter"/>
</dbReference>
<evidence type="ECO:0000256" key="5">
    <source>
        <dbReference type="ARBA" id="ARBA00007383"/>
    </source>
</evidence>
<dbReference type="InterPro" id="IPR012337">
    <property type="entry name" value="RNaseH-like_sf"/>
</dbReference>
<keyword evidence="8 12" id="KW-0479">Metal-binding</keyword>
<proteinExistence type="inferred from homology"/>
<dbReference type="GO" id="GO:0003723">
    <property type="term" value="F:RNA binding"/>
    <property type="evidence" value="ECO:0007669"/>
    <property type="project" value="UniProtKB-UniRule"/>
</dbReference>
<feature type="binding site" evidence="12">
    <location>
        <position position="110"/>
    </location>
    <ligand>
        <name>a divalent metal cation</name>
        <dbReference type="ChEBI" id="CHEBI:60240"/>
    </ligand>
</feature>
<reference evidence="17" key="2">
    <citation type="submission" date="2010-04" db="EMBL/GenBank/DDBJ databases">
        <authorList>
            <person name="Buell R."/>
            <person name="Hamilton J."/>
            <person name="Hostetler J."/>
        </authorList>
    </citation>
    <scope>NUCLEOTIDE SEQUENCE [LARGE SCALE GENOMIC DNA]</scope>
    <source>
        <strain evidence="17">DAOM:BR144</strain>
    </source>
</reference>
<comment type="cofactor">
    <cofactor evidence="12">
        <name>Mn(2+)</name>
        <dbReference type="ChEBI" id="CHEBI:29035"/>
    </cofactor>
    <cofactor evidence="12">
        <name>Mg(2+)</name>
        <dbReference type="ChEBI" id="CHEBI:18420"/>
    </cofactor>
    <text evidence="12">Manganese or magnesium. Binds 1 divalent metal ion per monomer in the absence of substrate. May bind a second metal ion after substrate binding.</text>
</comment>
<evidence type="ECO:0000256" key="1">
    <source>
        <dbReference type="ARBA" id="ARBA00000077"/>
    </source>
</evidence>
<dbReference type="AlphaFoldDB" id="K3WZ38"/>
<keyword evidence="6" id="KW-0963">Cytoplasm</keyword>
<reference evidence="17" key="1">
    <citation type="journal article" date="2010" name="Genome Biol.">
        <title>Genome sequence of the necrotrophic plant pathogen Pythium ultimum reveals original pathogenicity mechanisms and effector repertoire.</title>
        <authorList>
            <person name="Levesque C.A."/>
            <person name="Brouwer H."/>
            <person name="Cano L."/>
            <person name="Hamilton J.P."/>
            <person name="Holt C."/>
            <person name="Huitema E."/>
            <person name="Raffaele S."/>
            <person name="Robideau G.P."/>
            <person name="Thines M."/>
            <person name="Win J."/>
            <person name="Zerillo M.M."/>
            <person name="Beakes G.W."/>
            <person name="Boore J.L."/>
            <person name="Busam D."/>
            <person name="Dumas B."/>
            <person name="Ferriera S."/>
            <person name="Fuerstenberg S.I."/>
            <person name="Gachon C.M."/>
            <person name="Gaulin E."/>
            <person name="Govers F."/>
            <person name="Grenville-Briggs L."/>
            <person name="Horner N."/>
            <person name="Hostetler J."/>
            <person name="Jiang R.H."/>
            <person name="Johnson J."/>
            <person name="Krajaejun T."/>
            <person name="Lin H."/>
            <person name="Meijer H.J."/>
            <person name="Moore B."/>
            <person name="Morris P."/>
            <person name="Phuntmart V."/>
            <person name="Puiu D."/>
            <person name="Shetty J."/>
            <person name="Stajich J.E."/>
            <person name="Tripathy S."/>
            <person name="Wawra S."/>
            <person name="van West P."/>
            <person name="Whitty B.R."/>
            <person name="Coutinho P.M."/>
            <person name="Henrissat B."/>
            <person name="Martin F."/>
            <person name="Thomas P.D."/>
            <person name="Tyler B.M."/>
            <person name="De Vries R.P."/>
            <person name="Kamoun S."/>
            <person name="Yandell M."/>
            <person name="Tisserat N."/>
            <person name="Buell C.R."/>
        </authorList>
    </citation>
    <scope>NUCLEOTIDE SEQUENCE</scope>
    <source>
        <strain evidence="17">DAOM:BR144</strain>
    </source>
</reference>
<evidence type="ECO:0000313" key="16">
    <source>
        <dbReference type="EnsemblProtists" id="PYU1_T010237"/>
    </source>
</evidence>
<dbReference type="HAMAP" id="MF_00052_B">
    <property type="entry name" value="RNase_HII_B"/>
    <property type="match status" value="1"/>
</dbReference>
<keyword evidence="10 12" id="KW-0378">Hydrolase</keyword>
<comment type="subcellular location">
    <subcellularLocation>
        <location evidence="4">Cytoplasm</location>
    </subcellularLocation>
</comment>
<dbReference type="GO" id="GO:0004523">
    <property type="term" value="F:RNA-DNA hybrid ribonuclease activity"/>
    <property type="evidence" value="ECO:0007669"/>
    <property type="project" value="UniProtKB-UniRule"/>
</dbReference>
<dbReference type="InterPro" id="IPR001352">
    <property type="entry name" value="RNase_HII/HIII"/>
</dbReference>
<evidence type="ECO:0000256" key="13">
    <source>
        <dbReference type="RuleBase" id="RU003515"/>
    </source>
</evidence>
<dbReference type="GO" id="GO:0006298">
    <property type="term" value="P:mismatch repair"/>
    <property type="evidence" value="ECO:0007669"/>
    <property type="project" value="TreeGrafter"/>
</dbReference>
<feature type="region of interest" description="Disordered" evidence="14">
    <location>
        <begin position="31"/>
        <end position="87"/>
    </location>
</feature>
<evidence type="ECO:0000256" key="2">
    <source>
        <dbReference type="ARBA" id="ARBA00001946"/>
    </source>
</evidence>
<comment type="catalytic activity">
    <reaction evidence="1 12 13">
        <text>Endonucleolytic cleavage to 5'-phosphomonoester.</text>
        <dbReference type="EC" id="3.1.26.4"/>
    </reaction>
</comment>
<organism evidence="16 17">
    <name type="scientific">Globisporangium ultimum (strain ATCC 200006 / CBS 805.95 / DAOM BR144)</name>
    <name type="common">Pythium ultimum</name>
    <dbReference type="NCBI Taxonomy" id="431595"/>
    <lineage>
        <taxon>Eukaryota</taxon>
        <taxon>Sar</taxon>
        <taxon>Stramenopiles</taxon>
        <taxon>Oomycota</taxon>
        <taxon>Peronosporomycetes</taxon>
        <taxon>Pythiales</taxon>
        <taxon>Pythiaceae</taxon>
        <taxon>Globisporangium</taxon>
    </lineage>
</organism>
<evidence type="ECO:0000256" key="14">
    <source>
        <dbReference type="SAM" id="MobiDB-lite"/>
    </source>
</evidence>
<evidence type="ECO:0000256" key="7">
    <source>
        <dbReference type="ARBA" id="ARBA00022722"/>
    </source>
</evidence>